<organism evidence="1">
    <name type="scientific">marine sediment metagenome</name>
    <dbReference type="NCBI Taxonomy" id="412755"/>
    <lineage>
        <taxon>unclassified sequences</taxon>
        <taxon>metagenomes</taxon>
        <taxon>ecological metagenomes</taxon>
    </lineage>
</organism>
<name>X1EQW0_9ZZZZ</name>
<accession>X1EQW0</accession>
<reference evidence="1" key="1">
    <citation type="journal article" date="2014" name="Front. Microbiol.">
        <title>High frequency of phylogenetically diverse reductive dehalogenase-homologous genes in deep subseafloor sedimentary metagenomes.</title>
        <authorList>
            <person name="Kawai M."/>
            <person name="Futagami T."/>
            <person name="Toyoda A."/>
            <person name="Takaki Y."/>
            <person name="Nishi S."/>
            <person name="Hori S."/>
            <person name="Arai W."/>
            <person name="Tsubouchi T."/>
            <person name="Morono Y."/>
            <person name="Uchiyama I."/>
            <person name="Ito T."/>
            <person name="Fujiyama A."/>
            <person name="Inagaki F."/>
            <person name="Takami H."/>
        </authorList>
    </citation>
    <scope>NUCLEOTIDE SEQUENCE</scope>
    <source>
        <strain evidence="1">Expedition CK06-06</strain>
    </source>
</reference>
<dbReference type="EMBL" id="BART01037787">
    <property type="protein sequence ID" value="GAH11018.1"/>
    <property type="molecule type" value="Genomic_DNA"/>
</dbReference>
<sequence length="143" mass="15991">TVNLQFFAIDKDGEYHYMSPQTFKGKSCVFEEFTAYRHILLEVCYKVTGFKHGKHVDLEIENTFDRQYASRTLNQPASEPHKLRPAAVVDTDGASQQMPVTVYPPPPAAAGNPCQHMQEQWKVIETLDGGSVTICKACGERVG</sequence>
<dbReference type="AlphaFoldDB" id="X1EQW0"/>
<evidence type="ECO:0000313" key="1">
    <source>
        <dbReference type="EMBL" id="GAH11018.1"/>
    </source>
</evidence>
<gene>
    <name evidence="1" type="ORF">S01H4_63037</name>
</gene>
<proteinExistence type="predicted"/>
<feature type="non-terminal residue" evidence="1">
    <location>
        <position position="1"/>
    </location>
</feature>
<comment type="caution">
    <text evidence="1">The sequence shown here is derived from an EMBL/GenBank/DDBJ whole genome shotgun (WGS) entry which is preliminary data.</text>
</comment>
<protein>
    <submittedName>
        <fullName evidence="1">Uncharacterized protein</fullName>
    </submittedName>
</protein>